<dbReference type="InParanoid" id="W5LNX9"/>
<accession>W5LNX9</accession>
<reference evidence="5" key="1">
    <citation type="submission" date="2013-03" db="EMBL/GenBank/DDBJ databases">
        <authorList>
            <person name="Jeffery W."/>
            <person name="Warren W."/>
            <person name="Wilson R.K."/>
        </authorList>
    </citation>
    <scope>NUCLEOTIDE SEQUENCE</scope>
    <source>
        <strain evidence="5">female</strain>
    </source>
</reference>
<proteinExistence type="predicted"/>
<evidence type="ECO:0000259" key="3">
    <source>
        <dbReference type="PROSITE" id="PS50309"/>
    </source>
</evidence>
<dbReference type="Bgee" id="ENSAMXG00000020916">
    <property type="expression patterns" value="Expressed in olfactory epithelium and 9 other cell types or tissues"/>
</dbReference>
<dbReference type="SUPFAM" id="SSF89837">
    <property type="entry name" value="Doublecortin (DC)"/>
    <property type="match status" value="2"/>
</dbReference>
<feature type="domain" description="Doublecortin" evidence="3">
    <location>
        <begin position="125"/>
        <end position="207"/>
    </location>
</feature>
<feature type="domain" description="Doublecortin" evidence="3">
    <location>
        <begin position="14"/>
        <end position="96"/>
    </location>
</feature>
<dbReference type="STRING" id="7994.ENSAMXP00000021541"/>
<dbReference type="InterPro" id="IPR036572">
    <property type="entry name" value="Doublecortin_dom_sf"/>
</dbReference>
<protein>
    <submittedName>
        <fullName evidence="4">Doublecortin domain containing 2B</fullName>
    </submittedName>
</protein>
<dbReference type="Ensembl" id="ENSAMXT00000021541.2">
    <property type="protein sequence ID" value="ENSAMXP00000021541.2"/>
    <property type="gene ID" value="ENSAMXG00000020916.2"/>
</dbReference>
<reference evidence="4" key="3">
    <citation type="submission" date="2025-08" db="UniProtKB">
        <authorList>
            <consortium name="Ensembl"/>
        </authorList>
    </citation>
    <scope>IDENTIFICATION</scope>
</reference>
<keyword evidence="5" id="KW-1185">Reference proteome</keyword>
<evidence type="ECO:0000313" key="4">
    <source>
        <dbReference type="Ensembl" id="ENSAMXP00000021541.2"/>
    </source>
</evidence>
<dbReference type="PANTHER" id="PTHR23004:SF10">
    <property type="entry name" value="DOUBLECORTIN DOMAIN-CONTAINING PROTEIN 2B"/>
    <property type="match status" value="1"/>
</dbReference>
<dbReference type="HOGENOM" id="CLU_035041_0_1_1"/>
<dbReference type="GO" id="GO:0005874">
    <property type="term" value="C:microtubule"/>
    <property type="evidence" value="ECO:0007669"/>
    <property type="project" value="TreeGrafter"/>
</dbReference>
<dbReference type="GO" id="GO:0035675">
    <property type="term" value="P:neuromast hair cell development"/>
    <property type="evidence" value="ECO:0007669"/>
    <property type="project" value="Ensembl"/>
</dbReference>
<dbReference type="PANTHER" id="PTHR23004">
    <property type="entry name" value="DOUBLECORTIN DOMAIN CONTAINING 2"/>
    <property type="match status" value="1"/>
</dbReference>
<dbReference type="GO" id="GO:0032474">
    <property type="term" value="P:otolith morphogenesis"/>
    <property type="evidence" value="ECO:0007669"/>
    <property type="project" value="Ensembl"/>
</dbReference>
<keyword evidence="1" id="KW-0677">Repeat</keyword>
<dbReference type="FunFam" id="3.10.20.230:FF:000004">
    <property type="entry name" value="Doublecortin domain containing 2"/>
    <property type="match status" value="1"/>
</dbReference>
<dbReference type="GO" id="GO:0005815">
    <property type="term" value="C:microtubule organizing center"/>
    <property type="evidence" value="ECO:0007669"/>
    <property type="project" value="TreeGrafter"/>
</dbReference>
<dbReference type="AlphaFoldDB" id="W5LNX9"/>
<reference evidence="4" key="4">
    <citation type="submission" date="2025-09" db="UniProtKB">
        <authorList>
            <consortium name="Ensembl"/>
        </authorList>
    </citation>
    <scope>IDENTIFICATION</scope>
</reference>
<dbReference type="GeneTree" id="ENSGT00940000164359"/>
<name>W5LNX9_ASTMX</name>
<evidence type="ECO:0000313" key="5">
    <source>
        <dbReference type="Proteomes" id="UP000018467"/>
    </source>
</evidence>
<sequence length="380" mass="42937">MASTGVSSLLPPVKSVMVYRNGDPFFTGRKFIVNQRQISTMEAFLNDVTVSIGAPLAIRTLYTPRHGHRVPDLDHLQQGAQYVAAGFERFKKIDYFSVGLKRAPVKVLSRPNVSAKWRKVITLPCIINVFRNGDILSSAMRFIIPRNMLKNLEQILSLISEKAMLRTGAVRRLCTLDGVTVASAEELESGQCYVAVGTERFKKLPYVELLLNKAAGGSADRHYVGERGLHRRSERDDRRVKSTGDEAAGTSPSQPHHRRAGGSKREENSVFYAKPVRVRKDRPTARATAVVPKTSVFKGVGRRREEVRGAEEVVEDKNTAVELPVDQRAAEIVEDEEFNKSQQETNHIHQVSMYDMWLKIGCIFQSIFLHYKLYSYKHFY</sequence>
<dbReference type="SMART" id="SM00537">
    <property type="entry name" value="DCX"/>
    <property type="match status" value="2"/>
</dbReference>
<dbReference type="InterPro" id="IPR003533">
    <property type="entry name" value="Doublecortin_dom"/>
</dbReference>
<dbReference type="GO" id="GO:0007605">
    <property type="term" value="P:sensory perception of sound"/>
    <property type="evidence" value="ECO:0007669"/>
    <property type="project" value="Ensembl"/>
</dbReference>
<feature type="region of interest" description="Disordered" evidence="2">
    <location>
        <begin position="222"/>
        <end position="267"/>
    </location>
</feature>
<dbReference type="Proteomes" id="UP000018467">
    <property type="component" value="Unassembled WGS sequence"/>
</dbReference>
<dbReference type="PROSITE" id="PS50309">
    <property type="entry name" value="DC"/>
    <property type="match status" value="2"/>
</dbReference>
<evidence type="ECO:0000256" key="1">
    <source>
        <dbReference type="ARBA" id="ARBA00022737"/>
    </source>
</evidence>
<reference evidence="5" key="2">
    <citation type="journal article" date="2014" name="Nat. Commun.">
        <title>The cavefish genome reveals candidate genes for eye loss.</title>
        <authorList>
            <person name="McGaugh S.E."/>
            <person name="Gross J.B."/>
            <person name="Aken B."/>
            <person name="Blin M."/>
            <person name="Borowsky R."/>
            <person name="Chalopin D."/>
            <person name="Hinaux H."/>
            <person name="Jeffery W.R."/>
            <person name="Keene A."/>
            <person name="Ma L."/>
            <person name="Minx P."/>
            <person name="Murphy D."/>
            <person name="O'Quin K.E."/>
            <person name="Retaux S."/>
            <person name="Rohner N."/>
            <person name="Searle S.M."/>
            <person name="Stahl B.A."/>
            <person name="Tabin C."/>
            <person name="Volff J.N."/>
            <person name="Yoshizawa M."/>
            <person name="Warren W.C."/>
        </authorList>
    </citation>
    <scope>NUCLEOTIDE SEQUENCE [LARGE SCALE GENOMIC DNA]</scope>
    <source>
        <strain evidence="5">female</strain>
    </source>
</reference>
<feature type="compositionally biased region" description="Basic and acidic residues" evidence="2">
    <location>
        <begin position="222"/>
        <end position="244"/>
    </location>
</feature>
<organism evidence="4 5">
    <name type="scientific">Astyanax mexicanus</name>
    <name type="common">Blind cave fish</name>
    <name type="synonym">Astyanax fasciatus mexicanus</name>
    <dbReference type="NCBI Taxonomy" id="7994"/>
    <lineage>
        <taxon>Eukaryota</taxon>
        <taxon>Metazoa</taxon>
        <taxon>Chordata</taxon>
        <taxon>Craniata</taxon>
        <taxon>Vertebrata</taxon>
        <taxon>Euteleostomi</taxon>
        <taxon>Actinopterygii</taxon>
        <taxon>Neopterygii</taxon>
        <taxon>Teleostei</taxon>
        <taxon>Ostariophysi</taxon>
        <taxon>Characiformes</taxon>
        <taxon>Characoidei</taxon>
        <taxon>Acestrorhamphidae</taxon>
        <taxon>Acestrorhamphinae</taxon>
        <taxon>Astyanax</taxon>
    </lineage>
</organism>
<dbReference type="GO" id="GO:0035556">
    <property type="term" value="P:intracellular signal transduction"/>
    <property type="evidence" value="ECO:0007669"/>
    <property type="project" value="InterPro"/>
</dbReference>
<dbReference type="Pfam" id="PF03607">
    <property type="entry name" value="DCX"/>
    <property type="match status" value="2"/>
</dbReference>
<dbReference type="Gene3D" id="3.10.20.230">
    <property type="entry name" value="Doublecortin domain"/>
    <property type="match status" value="2"/>
</dbReference>
<dbReference type="eggNOG" id="KOG3757">
    <property type="taxonomic scope" value="Eukaryota"/>
</dbReference>
<evidence type="ECO:0000256" key="2">
    <source>
        <dbReference type="SAM" id="MobiDB-lite"/>
    </source>
</evidence>
<dbReference type="FunFam" id="3.10.20.230:FF:000011">
    <property type="entry name" value="Doublecortin domain containing 2B"/>
    <property type="match status" value="1"/>
</dbReference>
<dbReference type="GO" id="GO:0048793">
    <property type="term" value="P:pronephros development"/>
    <property type="evidence" value="ECO:0007669"/>
    <property type="project" value="Ensembl"/>
</dbReference>